<accession>A0A2T1FPH1</accession>
<evidence type="ECO:0000313" key="3">
    <source>
        <dbReference type="Proteomes" id="UP000238937"/>
    </source>
</evidence>
<feature type="transmembrane region" description="Helical" evidence="1">
    <location>
        <begin position="123"/>
        <end position="145"/>
    </location>
</feature>
<sequence length="180" mass="20601">MALDRPNSRLPKLPWLSLVLLFLTYMTFGWLLYDWTRNREIWLMVAFAVVAMSGFVTYPSRSISFSFGGFFKTDVRALILMIMGSIGSVILLTWVQFFVDAIVLCAAGLLVSLDLKTLGWSKVKSLMLIVSWQLLATAVGLYAHYLYLFPLSNLPAYFYGDYWLQLLARLNLEFANRLKS</sequence>
<feature type="transmembrane region" description="Helical" evidence="1">
    <location>
        <begin position="40"/>
        <end position="58"/>
    </location>
</feature>
<dbReference type="AlphaFoldDB" id="A0A2T1FPH1"/>
<proteinExistence type="predicted"/>
<reference evidence="2 3" key="1">
    <citation type="submission" date="2018-03" db="EMBL/GenBank/DDBJ databases">
        <title>The ancient ancestry and fast evolution of plastids.</title>
        <authorList>
            <person name="Moore K.R."/>
            <person name="Magnabosco C."/>
            <person name="Momper L."/>
            <person name="Gold D.A."/>
            <person name="Bosak T."/>
            <person name="Fournier G.P."/>
        </authorList>
    </citation>
    <scope>NUCLEOTIDE SEQUENCE [LARGE SCALE GENOMIC DNA]</scope>
    <source>
        <strain evidence="2 3">CCALA 037</strain>
    </source>
</reference>
<evidence type="ECO:0000256" key="1">
    <source>
        <dbReference type="SAM" id="Phobius"/>
    </source>
</evidence>
<name>A0A2T1FPH1_9CYAN</name>
<feature type="transmembrane region" description="Helical" evidence="1">
    <location>
        <begin position="13"/>
        <end position="33"/>
    </location>
</feature>
<feature type="transmembrane region" description="Helical" evidence="1">
    <location>
        <begin position="78"/>
        <end position="111"/>
    </location>
</feature>
<keyword evidence="1" id="KW-0472">Membrane</keyword>
<dbReference type="Proteomes" id="UP000238937">
    <property type="component" value="Unassembled WGS sequence"/>
</dbReference>
<dbReference type="RefSeq" id="WP_106311127.1">
    <property type="nucleotide sequence ID" value="NZ_PVWO01000470.1"/>
</dbReference>
<keyword evidence="3" id="KW-1185">Reference proteome</keyword>
<keyword evidence="1" id="KW-1133">Transmembrane helix</keyword>
<gene>
    <name evidence="2" type="ORF">C7B77_24600</name>
</gene>
<comment type="caution">
    <text evidence="2">The sequence shown here is derived from an EMBL/GenBank/DDBJ whole genome shotgun (WGS) entry which is preliminary data.</text>
</comment>
<evidence type="ECO:0000313" key="2">
    <source>
        <dbReference type="EMBL" id="PSB46897.1"/>
    </source>
</evidence>
<keyword evidence="1" id="KW-0812">Transmembrane</keyword>
<organism evidence="2 3">
    <name type="scientific">Chamaesiphon polymorphus CCALA 037</name>
    <dbReference type="NCBI Taxonomy" id="2107692"/>
    <lineage>
        <taxon>Bacteria</taxon>
        <taxon>Bacillati</taxon>
        <taxon>Cyanobacteriota</taxon>
        <taxon>Cyanophyceae</taxon>
        <taxon>Gomontiellales</taxon>
        <taxon>Chamaesiphonaceae</taxon>
        <taxon>Chamaesiphon</taxon>
    </lineage>
</organism>
<dbReference type="EMBL" id="PVWO01000470">
    <property type="protein sequence ID" value="PSB46897.1"/>
    <property type="molecule type" value="Genomic_DNA"/>
</dbReference>
<protein>
    <submittedName>
        <fullName evidence="2">Uncharacterized protein</fullName>
    </submittedName>
</protein>